<dbReference type="Proteomes" id="UP000499080">
    <property type="component" value="Unassembled WGS sequence"/>
</dbReference>
<proteinExistence type="predicted"/>
<name>A0A4Y2V8R6_ARAVE</name>
<reference evidence="1 2" key="1">
    <citation type="journal article" date="2019" name="Sci. Rep.">
        <title>Orb-weaving spider Araneus ventricosus genome elucidates the spidroin gene catalogue.</title>
        <authorList>
            <person name="Kono N."/>
            <person name="Nakamura H."/>
            <person name="Ohtoshi R."/>
            <person name="Moran D.A.P."/>
            <person name="Shinohara A."/>
            <person name="Yoshida Y."/>
            <person name="Fujiwara M."/>
            <person name="Mori M."/>
            <person name="Tomita M."/>
            <person name="Arakawa K."/>
        </authorList>
    </citation>
    <scope>NUCLEOTIDE SEQUENCE [LARGE SCALE GENOMIC DNA]</scope>
</reference>
<gene>
    <name evidence="1" type="ORF">AVEN_175670_1</name>
</gene>
<evidence type="ECO:0000313" key="1">
    <source>
        <dbReference type="EMBL" id="GBO20958.1"/>
    </source>
</evidence>
<organism evidence="1 2">
    <name type="scientific">Araneus ventricosus</name>
    <name type="common">Orbweaver spider</name>
    <name type="synonym">Epeira ventricosa</name>
    <dbReference type="NCBI Taxonomy" id="182803"/>
    <lineage>
        <taxon>Eukaryota</taxon>
        <taxon>Metazoa</taxon>
        <taxon>Ecdysozoa</taxon>
        <taxon>Arthropoda</taxon>
        <taxon>Chelicerata</taxon>
        <taxon>Arachnida</taxon>
        <taxon>Araneae</taxon>
        <taxon>Araneomorphae</taxon>
        <taxon>Entelegynae</taxon>
        <taxon>Araneoidea</taxon>
        <taxon>Araneidae</taxon>
        <taxon>Araneus</taxon>
    </lineage>
</organism>
<accession>A0A4Y2V8R6</accession>
<dbReference type="EMBL" id="BGPR01044228">
    <property type="protein sequence ID" value="GBO20958.1"/>
    <property type="molecule type" value="Genomic_DNA"/>
</dbReference>
<protein>
    <submittedName>
        <fullName evidence="1">Uncharacterized protein</fullName>
    </submittedName>
</protein>
<keyword evidence="2" id="KW-1185">Reference proteome</keyword>
<comment type="caution">
    <text evidence="1">The sequence shown here is derived from an EMBL/GenBank/DDBJ whole genome shotgun (WGS) entry which is preliminary data.</text>
</comment>
<evidence type="ECO:0000313" key="2">
    <source>
        <dbReference type="Proteomes" id="UP000499080"/>
    </source>
</evidence>
<sequence>MIASDCSSHGKRLKMRSVCSHSFGGGVTARSIVVSGRGTSRLRERRFIRQRLVFARHCEKTALVSLAIVTAEERCCRWVRRFSCSPAKEEHASFLSWEVLERTCFRIN</sequence>
<dbReference type="AlphaFoldDB" id="A0A4Y2V8R6"/>